<dbReference type="InterPro" id="IPR022837">
    <property type="entry name" value="MsrQ-like"/>
</dbReference>
<accession>A0ABW9XDP7</accession>
<keyword evidence="3 7" id="KW-0812">Transmembrane</keyword>
<dbReference type="PANTHER" id="PTHR36964">
    <property type="entry name" value="PROTEIN-METHIONINE-SULFOXIDE REDUCTASE HEME-BINDING SUBUNIT MSRQ"/>
    <property type="match status" value="1"/>
</dbReference>
<evidence type="ECO:0000313" key="10">
    <source>
        <dbReference type="Proteomes" id="UP000753724"/>
    </source>
</evidence>
<keyword evidence="10" id="KW-1185">Reference proteome</keyword>
<reference evidence="10" key="1">
    <citation type="submission" date="2020-01" db="EMBL/GenBank/DDBJ databases">
        <title>Sphingomonas sp. strain CSW-10.</title>
        <authorList>
            <person name="Chen W.-M."/>
        </authorList>
    </citation>
    <scope>NUCLEOTIDE SEQUENCE [LARGE SCALE GENOMIC DNA]</scope>
    <source>
        <strain evidence="10">FSY-8</strain>
    </source>
</reference>
<dbReference type="HAMAP" id="MF_01207">
    <property type="entry name" value="MsrQ"/>
    <property type="match status" value="1"/>
</dbReference>
<feature type="transmembrane region" description="Helical" evidence="7">
    <location>
        <begin position="71"/>
        <end position="87"/>
    </location>
</feature>
<evidence type="ECO:0000313" key="9">
    <source>
        <dbReference type="EMBL" id="NBC36663.1"/>
    </source>
</evidence>
<keyword evidence="6 7" id="KW-0472">Membrane</keyword>
<keyword evidence="7" id="KW-0349">Heme</keyword>
<dbReference type="Proteomes" id="UP000753724">
    <property type="component" value="Unassembled WGS sequence"/>
</dbReference>
<dbReference type="InterPro" id="IPR013130">
    <property type="entry name" value="Fe3_Rdtase_TM_dom"/>
</dbReference>
<evidence type="ECO:0000256" key="6">
    <source>
        <dbReference type="ARBA" id="ARBA00023136"/>
    </source>
</evidence>
<name>A0ABW9XDP7_9SPHN</name>
<dbReference type="Pfam" id="PF01794">
    <property type="entry name" value="Ferric_reduct"/>
    <property type="match status" value="1"/>
</dbReference>
<proteinExistence type="inferred from homology"/>
<evidence type="ECO:0000256" key="5">
    <source>
        <dbReference type="ARBA" id="ARBA00023004"/>
    </source>
</evidence>
<keyword evidence="4 7" id="KW-1133">Transmembrane helix</keyword>
<feature type="transmembrane region" description="Helical" evidence="7">
    <location>
        <begin position="38"/>
        <end position="59"/>
    </location>
</feature>
<comment type="subcellular location">
    <subcellularLocation>
        <location evidence="7">Cell membrane</location>
        <topology evidence="7">Multi-pass membrane protein</topology>
    </subcellularLocation>
    <subcellularLocation>
        <location evidence="1">Membrane</location>
        <topology evidence="1">Multi-pass membrane protein</topology>
    </subcellularLocation>
</comment>
<keyword evidence="5 7" id="KW-0408">Iron</keyword>
<evidence type="ECO:0000259" key="8">
    <source>
        <dbReference type="Pfam" id="PF01794"/>
    </source>
</evidence>
<comment type="cofactor">
    <cofactor evidence="7">
        <name>heme b</name>
        <dbReference type="ChEBI" id="CHEBI:60344"/>
    </cofactor>
    <text evidence="7">Binds 1 heme b (iron(II)-protoporphyrin IX) group per subunit.</text>
</comment>
<comment type="caution">
    <text evidence="9">The sequence shown here is derived from an EMBL/GenBank/DDBJ whole genome shotgun (WGS) entry which is preliminary data.</text>
</comment>
<keyword evidence="7" id="KW-1003">Cell membrane</keyword>
<evidence type="ECO:0000256" key="2">
    <source>
        <dbReference type="ARBA" id="ARBA00022448"/>
    </source>
</evidence>
<sequence length="196" mass="22007">MALPLAVLVARWGAMAWGLSPRAAGLTAEPVAETINQLGLWALRALWLTLAVTPLRAVTGWNWLAAWRRPLGLWCFAYATLHLMVYVGLDMLGDLGLLWADVVKHRFILLGMAGWVMLLPLALTSPRAVARWLGGRRWRVLHRLAYVAGLAVAVHFLLRVKGFQIEPWIYAGLLALLLGLRRWPARAIMHWTRPRA</sequence>
<gene>
    <name evidence="7" type="primary">msrQ</name>
    <name evidence="9" type="ORF">GTZ99_08840</name>
</gene>
<feature type="transmembrane region" description="Helical" evidence="7">
    <location>
        <begin position="168"/>
        <end position="185"/>
    </location>
</feature>
<keyword evidence="7" id="KW-0479">Metal-binding</keyword>
<keyword evidence="7" id="KW-0249">Electron transport</keyword>
<comment type="similarity">
    <text evidence="7">Belongs to the MsrQ family.</text>
</comment>
<comment type="subunit">
    <text evidence="7">Heterodimer of a catalytic subunit (MsrP) and a heme-binding subunit (MsrQ).</text>
</comment>
<comment type="cofactor">
    <cofactor evidence="7">
        <name>FMN</name>
        <dbReference type="ChEBI" id="CHEBI:58210"/>
    </cofactor>
    <text evidence="7">Binds 1 FMN per subunit.</text>
</comment>
<evidence type="ECO:0000256" key="4">
    <source>
        <dbReference type="ARBA" id="ARBA00022989"/>
    </source>
</evidence>
<keyword evidence="7" id="KW-0288">FMN</keyword>
<feature type="domain" description="Ferric oxidoreductase" evidence="8">
    <location>
        <begin position="38"/>
        <end position="151"/>
    </location>
</feature>
<comment type="caution">
    <text evidence="7">Lacks conserved residue(s) required for the propagation of feature annotation.</text>
</comment>
<organism evidence="9 10">
    <name type="scientific">Novosphingobium ovatum</name>
    <dbReference type="NCBI Taxonomy" id="1908523"/>
    <lineage>
        <taxon>Bacteria</taxon>
        <taxon>Pseudomonadati</taxon>
        <taxon>Pseudomonadota</taxon>
        <taxon>Alphaproteobacteria</taxon>
        <taxon>Sphingomonadales</taxon>
        <taxon>Sphingomonadaceae</taxon>
        <taxon>Novosphingobium</taxon>
    </lineage>
</organism>
<protein>
    <recommendedName>
        <fullName evidence="7">Protein-methionine-sulfoxide reductase heme-binding subunit MsrQ</fullName>
    </recommendedName>
    <alternativeName>
        <fullName evidence="7">Flavocytochrome MsrQ</fullName>
    </alternativeName>
</protein>
<dbReference type="PANTHER" id="PTHR36964:SF1">
    <property type="entry name" value="PROTEIN-METHIONINE-SULFOXIDE REDUCTASE HEME-BINDING SUBUNIT MSRQ"/>
    <property type="match status" value="1"/>
</dbReference>
<evidence type="ECO:0000256" key="7">
    <source>
        <dbReference type="HAMAP-Rule" id="MF_01207"/>
    </source>
</evidence>
<comment type="function">
    <text evidence="7">Part of the MsrPQ system that repairs oxidized periplasmic proteins containing methionine sulfoxide residues (Met-O), using respiratory chain electrons. Thus protects these proteins from oxidative-stress damage caused by reactive species of oxygen and chlorine generated by the host defense mechanisms. MsrPQ is essential for the maintenance of envelope integrity under bleach stress, rescuing a wide series of structurally unrelated periplasmic proteins from methionine oxidation. MsrQ provides electrons for reduction to the reductase catalytic subunit MsrP, using the quinone pool of the respiratory chain.</text>
</comment>
<evidence type="ECO:0000256" key="3">
    <source>
        <dbReference type="ARBA" id="ARBA00022692"/>
    </source>
</evidence>
<dbReference type="EMBL" id="JAAAPO010000003">
    <property type="protein sequence ID" value="NBC36663.1"/>
    <property type="molecule type" value="Genomic_DNA"/>
</dbReference>
<evidence type="ECO:0000256" key="1">
    <source>
        <dbReference type="ARBA" id="ARBA00004141"/>
    </source>
</evidence>
<feature type="transmembrane region" description="Helical" evidence="7">
    <location>
        <begin position="107"/>
        <end position="123"/>
    </location>
</feature>
<keyword evidence="2 7" id="KW-0813">Transport</keyword>
<feature type="transmembrane region" description="Helical" evidence="7">
    <location>
        <begin position="144"/>
        <end position="162"/>
    </location>
</feature>
<keyword evidence="7" id="KW-0285">Flavoprotein</keyword>